<dbReference type="GO" id="GO:0019781">
    <property type="term" value="F:NEDD8 activating enzyme activity"/>
    <property type="evidence" value="ECO:0007669"/>
    <property type="project" value="TreeGrafter"/>
</dbReference>
<comment type="caution">
    <text evidence="2">The sequence shown here is derived from an EMBL/GenBank/DDBJ whole genome shotgun (WGS) entry which is preliminary data.</text>
</comment>
<dbReference type="PANTHER" id="PTHR10953:SF29">
    <property type="entry name" value="NEDD8-ACTIVATING ENZYME E1 REGULATORY SUBUNIT"/>
    <property type="match status" value="1"/>
</dbReference>
<reference evidence="2" key="1">
    <citation type="submission" date="2021-04" db="EMBL/GenBank/DDBJ databases">
        <authorList>
            <consortium name="Molecular Ecology Group"/>
        </authorList>
    </citation>
    <scope>NUCLEOTIDE SEQUENCE</scope>
</reference>
<dbReference type="Pfam" id="PF00899">
    <property type="entry name" value="ThiF"/>
    <property type="match status" value="1"/>
</dbReference>
<dbReference type="PANTHER" id="PTHR10953">
    <property type="entry name" value="UBIQUITIN-ACTIVATING ENZYME E1"/>
    <property type="match status" value="1"/>
</dbReference>
<dbReference type="Proteomes" id="UP000678393">
    <property type="component" value="Unassembled WGS sequence"/>
</dbReference>
<dbReference type="Gene3D" id="3.40.50.720">
    <property type="entry name" value="NAD(P)-binding Rossmann-like Domain"/>
    <property type="match status" value="1"/>
</dbReference>
<proteinExistence type="predicted"/>
<accession>A0A8S4AB50</accession>
<dbReference type="EMBL" id="CAJHNH020008124">
    <property type="protein sequence ID" value="CAG5135281.1"/>
    <property type="molecule type" value="Genomic_DNA"/>
</dbReference>
<evidence type="ECO:0000313" key="3">
    <source>
        <dbReference type="Proteomes" id="UP000678393"/>
    </source>
</evidence>
<dbReference type="AlphaFoldDB" id="A0A8S4AB50"/>
<dbReference type="GO" id="GO:0005737">
    <property type="term" value="C:cytoplasm"/>
    <property type="evidence" value="ECO:0007669"/>
    <property type="project" value="TreeGrafter"/>
</dbReference>
<dbReference type="SUPFAM" id="SSF69572">
    <property type="entry name" value="Activating enzymes of the ubiquitin-like proteins"/>
    <property type="match status" value="1"/>
</dbReference>
<sequence>MAADNKKGTPGIDKNNKYDRQLRLWGDHGQAALETARVCLINASATGTEILKNLILPGIGSFTIVDGNKVQGEDVGNNFFLTADSVGKSRAQVTTELLSELNEDVSGDFLEEVGAHFLWILCL</sequence>
<dbReference type="InterPro" id="IPR045886">
    <property type="entry name" value="ThiF/MoeB/HesA"/>
</dbReference>
<dbReference type="InterPro" id="IPR035985">
    <property type="entry name" value="Ubiquitin-activating_enz"/>
</dbReference>
<organism evidence="2 3">
    <name type="scientific">Candidula unifasciata</name>
    <dbReference type="NCBI Taxonomy" id="100452"/>
    <lineage>
        <taxon>Eukaryota</taxon>
        <taxon>Metazoa</taxon>
        <taxon>Spiralia</taxon>
        <taxon>Lophotrochozoa</taxon>
        <taxon>Mollusca</taxon>
        <taxon>Gastropoda</taxon>
        <taxon>Heterobranchia</taxon>
        <taxon>Euthyneura</taxon>
        <taxon>Panpulmonata</taxon>
        <taxon>Eupulmonata</taxon>
        <taxon>Stylommatophora</taxon>
        <taxon>Helicina</taxon>
        <taxon>Helicoidea</taxon>
        <taxon>Geomitridae</taxon>
        <taxon>Candidula</taxon>
    </lineage>
</organism>
<protein>
    <recommendedName>
        <fullName evidence="1">THIF-type NAD/FAD binding fold domain-containing protein</fullName>
    </recommendedName>
</protein>
<keyword evidence="3" id="KW-1185">Reference proteome</keyword>
<dbReference type="GO" id="GO:0045116">
    <property type="term" value="P:protein neddylation"/>
    <property type="evidence" value="ECO:0007669"/>
    <property type="project" value="TreeGrafter"/>
</dbReference>
<dbReference type="OrthoDB" id="1708823at2759"/>
<dbReference type="InterPro" id="IPR000594">
    <property type="entry name" value="ThiF_NAD_FAD-bd"/>
</dbReference>
<name>A0A8S4AB50_9EUPU</name>
<feature type="domain" description="THIF-type NAD/FAD binding fold" evidence="1">
    <location>
        <begin position="18"/>
        <end position="106"/>
    </location>
</feature>
<evidence type="ECO:0000259" key="1">
    <source>
        <dbReference type="Pfam" id="PF00899"/>
    </source>
</evidence>
<gene>
    <name evidence="2" type="ORF">CUNI_LOCUS20839</name>
</gene>
<evidence type="ECO:0000313" key="2">
    <source>
        <dbReference type="EMBL" id="CAG5135281.1"/>
    </source>
</evidence>